<name>A0A0G0TU68_9BACT</name>
<dbReference type="SUPFAM" id="SSF56281">
    <property type="entry name" value="Metallo-hydrolase/oxidoreductase"/>
    <property type="match status" value="1"/>
</dbReference>
<evidence type="ECO:0000313" key="2">
    <source>
        <dbReference type="Proteomes" id="UP000034881"/>
    </source>
</evidence>
<dbReference type="PANTHER" id="PTHR42967:SF1">
    <property type="entry name" value="MBL FOLD METALLO-HYDROLASE"/>
    <property type="match status" value="1"/>
</dbReference>
<dbReference type="AlphaFoldDB" id="A0A0G0TU68"/>
<evidence type="ECO:0000313" key="1">
    <source>
        <dbReference type="EMBL" id="KKR41442.1"/>
    </source>
</evidence>
<evidence type="ECO:0008006" key="3">
    <source>
        <dbReference type="Google" id="ProtNLM"/>
    </source>
</evidence>
<dbReference type="EMBL" id="LBYB01000011">
    <property type="protein sequence ID" value="KKR41442.1"/>
    <property type="molecule type" value="Genomic_DNA"/>
</dbReference>
<proteinExistence type="predicted"/>
<accession>A0A0G0TU68</accession>
<gene>
    <name evidence="1" type="ORF">UT77_C0011G0013</name>
</gene>
<dbReference type="Pfam" id="PF13483">
    <property type="entry name" value="Lactamase_B_3"/>
    <property type="match status" value="1"/>
</dbReference>
<dbReference type="Proteomes" id="UP000034881">
    <property type="component" value="Unassembled WGS sequence"/>
</dbReference>
<dbReference type="PANTHER" id="PTHR42967">
    <property type="entry name" value="METAL DEPENDENT HYDROLASE"/>
    <property type="match status" value="1"/>
</dbReference>
<dbReference type="Gene3D" id="3.60.15.10">
    <property type="entry name" value="Ribonuclease Z/Hydroxyacylglutathione hydrolase-like"/>
    <property type="match status" value="1"/>
</dbReference>
<sequence length="220" mass="24371">MDIYWYGQACFKLKSKNASVIMDPFDPDYTGLKLPKDFFANMVLVSHDHNDHNNFKAVSDIASEKTPMTFTRPGEYEIAGVVITGIKSFHDDAQGAERGTNTIFHILFDNLNIVHLGDLGQSKLTEEQVAQIGETDILLIPVGSVYTINSKTASEIVSQLEPKIIIPMHYKTEGLKFELEGVEGFLKEMGAEAVTAVPKLTITKEKLPEEPQVILLAKSS</sequence>
<organism evidence="1 2">
    <name type="scientific">Candidatus Daviesbacteria bacterium GW2011_GWC2_40_12</name>
    <dbReference type="NCBI Taxonomy" id="1618431"/>
    <lineage>
        <taxon>Bacteria</taxon>
        <taxon>Candidatus Daviesiibacteriota</taxon>
    </lineage>
</organism>
<dbReference type="InterPro" id="IPR036866">
    <property type="entry name" value="RibonucZ/Hydroxyglut_hydro"/>
</dbReference>
<reference evidence="1 2" key="1">
    <citation type="journal article" date="2015" name="Nature">
        <title>rRNA introns, odd ribosomes, and small enigmatic genomes across a large radiation of phyla.</title>
        <authorList>
            <person name="Brown C.T."/>
            <person name="Hug L.A."/>
            <person name="Thomas B.C."/>
            <person name="Sharon I."/>
            <person name="Castelle C.J."/>
            <person name="Singh A."/>
            <person name="Wilkins M.J."/>
            <person name="Williams K.H."/>
            <person name="Banfield J.F."/>
        </authorList>
    </citation>
    <scope>NUCLEOTIDE SEQUENCE [LARGE SCALE GENOMIC DNA]</scope>
</reference>
<protein>
    <recommendedName>
        <fullName evidence="3">Zn-dependent hydrolase of the beta-lactamase fold-like protein</fullName>
    </recommendedName>
</protein>
<comment type="caution">
    <text evidence="1">The sequence shown here is derived from an EMBL/GenBank/DDBJ whole genome shotgun (WGS) entry which is preliminary data.</text>
</comment>